<dbReference type="CDD" id="cd04191">
    <property type="entry name" value="Glucan_BSP_MdoH"/>
    <property type="match status" value="1"/>
</dbReference>
<sequence>MIGSGESRLAVAIRRIGAFVLAATLTVAAASMFGTVVQSDGFDWVDVLRIALIVITAFWLAWGACTALLGVLFTPPQMPVLQGRPVGRTAILVPVYNEDTGPVFARIAAMYRSIEAAGYIDLFDVHVLSDSTKAASVAAENEAYRSALISLKAGGHLYYRNRSPNVGRKAGNIADFIRTSGGAYSYMLVLDADSLMRGETIIEMVRRMEAEPKLGLLQALPQVIGLSTLFGRMLQFSAAFYSPVFTRGVAALQGSEGPFWGHNALIRVRAFAESCGMAALTGKPPFGGYILSHDTVEAAMLARDGWTVRVDPDLEGSYEEAPANIVAYAKRDRRWCQGNLQHARLLIAPRFRLWSRISILQGIFAYLSSPIWLIFIIASLAAPLFAPPPVYFDASSPFPVFPHPETTTALALLFGVVALLILPKAILLVRALVRGDSRNFGGAFCVTLTAFLELVFTSMLAPVHMMFQSRSVLQILLGADSGWPAADRADGSMSFWDSIKATWWMAIGGAAALVFAHNYTPDLLMWLMPIALPLVLAPILVFLTSSVLMGQAFRRLRLFVTPFEMTPEPVIADLERTLEAGANAPKTPLAAKAVQAV</sequence>
<comment type="similarity">
    <text evidence="3">Belongs to the glycosyltransferase 2 family. OpgH subfamily.</text>
</comment>
<keyword evidence="5" id="KW-1003">Cell membrane</keyword>
<dbReference type="Gene3D" id="3.90.550.10">
    <property type="entry name" value="Spore Coat Polysaccharide Biosynthesis Protein SpsA, Chain A"/>
    <property type="match status" value="1"/>
</dbReference>
<feature type="transmembrane region" description="Helical" evidence="12">
    <location>
        <begin position="406"/>
        <end position="428"/>
    </location>
</feature>
<feature type="transmembrane region" description="Helical" evidence="12">
    <location>
        <begin position="498"/>
        <end position="517"/>
    </location>
</feature>
<dbReference type="OrthoDB" id="9775281at2"/>
<gene>
    <name evidence="14" type="ORF">Ga0061067_11476</name>
</gene>
<feature type="transmembrane region" description="Helical" evidence="12">
    <location>
        <begin position="50"/>
        <end position="74"/>
    </location>
</feature>
<feature type="transmembrane region" description="Helical" evidence="12">
    <location>
        <begin position="523"/>
        <end position="548"/>
    </location>
</feature>
<accession>A0A0K6I9F1</accession>
<dbReference type="RefSeq" id="WP_055456796.1">
    <property type="nucleotide sequence ID" value="NZ_CYHE01000014.1"/>
</dbReference>
<evidence type="ECO:0000256" key="2">
    <source>
        <dbReference type="ARBA" id="ARBA00005001"/>
    </source>
</evidence>
<feature type="transmembrane region" description="Helical" evidence="12">
    <location>
        <begin position="363"/>
        <end position="386"/>
    </location>
</feature>
<dbReference type="InterPro" id="IPR029044">
    <property type="entry name" value="Nucleotide-diphossugar_trans"/>
</dbReference>
<evidence type="ECO:0000313" key="14">
    <source>
        <dbReference type="EMBL" id="CUA99744.1"/>
    </source>
</evidence>
<evidence type="ECO:0000256" key="10">
    <source>
        <dbReference type="ARBA" id="ARBA00022989"/>
    </source>
</evidence>
<keyword evidence="7" id="KW-0328">Glycosyltransferase</keyword>
<protein>
    <recommendedName>
        <fullName evidence="4">Glucans biosynthesis glucosyltransferase H</fullName>
    </recommendedName>
</protein>
<evidence type="ECO:0000256" key="1">
    <source>
        <dbReference type="ARBA" id="ARBA00004429"/>
    </source>
</evidence>
<dbReference type="InterPro" id="IPR001173">
    <property type="entry name" value="Glyco_trans_2-like"/>
</dbReference>
<evidence type="ECO:0000256" key="3">
    <source>
        <dbReference type="ARBA" id="ARBA00009337"/>
    </source>
</evidence>
<evidence type="ECO:0000313" key="15">
    <source>
        <dbReference type="Proteomes" id="UP000183900"/>
    </source>
</evidence>
<feature type="transmembrane region" description="Helical" evidence="12">
    <location>
        <begin position="16"/>
        <end position="38"/>
    </location>
</feature>
<comment type="subcellular location">
    <subcellularLocation>
        <location evidence="1">Cell inner membrane</location>
        <topology evidence="1">Multi-pass membrane protein</topology>
    </subcellularLocation>
</comment>
<evidence type="ECO:0000259" key="13">
    <source>
        <dbReference type="Pfam" id="PF13632"/>
    </source>
</evidence>
<keyword evidence="15" id="KW-1185">Reference proteome</keyword>
<dbReference type="NCBIfam" id="NF003959">
    <property type="entry name" value="PRK05454.2-2"/>
    <property type="match status" value="1"/>
</dbReference>
<dbReference type="EMBL" id="CYHE01000014">
    <property type="protein sequence ID" value="CUA99744.1"/>
    <property type="molecule type" value="Genomic_DNA"/>
</dbReference>
<dbReference type="SUPFAM" id="SSF53448">
    <property type="entry name" value="Nucleotide-diphospho-sugar transferases"/>
    <property type="match status" value="1"/>
</dbReference>
<evidence type="ECO:0000256" key="11">
    <source>
        <dbReference type="ARBA" id="ARBA00023136"/>
    </source>
</evidence>
<dbReference type="NCBIfam" id="NF003958">
    <property type="entry name" value="PRK05454.2-1"/>
    <property type="match status" value="1"/>
</dbReference>
<evidence type="ECO:0000256" key="5">
    <source>
        <dbReference type="ARBA" id="ARBA00022475"/>
    </source>
</evidence>
<keyword evidence="6" id="KW-0997">Cell inner membrane</keyword>
<keyword evidence="11 12" id="KW-0472">Membrane</keyword>
<keyword evidence="8 14" id="KW-0808">Transferase</keyword>
<feature type="domain" description="Glycosyltransferase 2-like" evidence="13">
    <location>
        <begin position="188"/>
        <end position="418"/>
    </location>
</feature>
<dbReference type="PANTHER" id="PTHR43867:SF5">
    <property type="entry name" value="GLUCANS BIOSYNTHESIS GLUCOSYLTRANSFERASE H"/>
    <property type="match status" value="1"/>
</dbReference>
<dbReference type="GO" id="GO:0005886">
    <property type="term" value="C:plasma membrane"/>
    <property type="evidence" value="ECO:0007669"/>
    <property type="project" value="UniProtKB-SubCell"/>
</dbReference>
<evidence type="ECO:0000256" key="6">
    <source>
        <dbReference type="ARBA" id="ARBA00022519"/>
    </source>
</evidence>
<proteinExistence type="inferred from homology"/>
<comment type="pathway">
    <text evidence="2">Glycan metabolism; osmoregulated periplasmic glucan (OPG) biosynthesis.</text>
</comment>
<evidence type="ECO:0000256" key="4">
    <source>
        <dbReference type="ARBA" id="ARBA00020585"/>
    </source>
</evidence>
<evidence type="ECO:0000256" key="7">
    <source>
        <dbReference type="ARBA" id="ARBA00022676"/>
    </source>
</evidence>
<keyword evidence="9 12" id="KW-0812">Transmembrane</keyword>
<dbReference type="Pfam" id="PF13632">
    <property type="entry name" value="Glyco_trans_2_3"/>
    <property type="match status" value="1"/>
</dbReference>
<keyword evidence="10 12" id="KW-1133">Transmembrane helix</keyword>
<feature type="transmembrane region" description="Helical" evidence="12">
    <location>
        <begin position="440"/>
        <end position="461"/>
    </location>
</feature>
<dbReference type="Proteomes" id="UP000183900">
    <property type="component" value="Unassembled WGS sequence"/>
</dbReference>
<dbReference type="AlphaFoldDB" id="A0A0K6I9F1"/>
<name>A0A0K6I9F1_9HYPH</name>
<dbReference type="NCBIfam" id="NF003962">
    <property type="entry name" value="PRK05454.2-5"/>
    <property type="match status" value="1"/>
</dbReference>
<dbReference type="GO" id="GO:0016758">
    <property type="term" value="F:hexosyltransferase activity"/>
    <property type="evidence" value="ECO:0007669"/>
    <property type="project" value="TreeGrafter"/>
</dbReference>
<organism evidence="14 15">
    <name type="scientific">Pannonibacter indicus</name>
    <dbReference type="NCBI Taxonomy" id="466044"/>
    <lineage>
        <taxon>Bacteria</taxon>
        <taxon>Pseudomonadati</taxon>
        <taxon>Pseudomonadota</taxon>
        <taxon>Alphaproteobacteria</taxon>
        <taxon>Hyphomicrobiales</taxon>
        <taxon>Stappiaceae</taxon>
        <taxon>Pannonibacter</taxon>
    </lineage>
</organism>
<evidence type="ECO:0000256" key="8">
    <source>
        <dbReference type="ARBA" id="ARBA00022679"/>
    </source>
</evidence>
<dbReference type="InterPro" id="IPR050321">
    <property type="entry name" value="Glycosyltr_2/OpgH_subfam"/>
</dbReference>
<reference evidence="15" key="1">
    <citation type="submission" date="2015-08" db="EMBL/GenBank/DDBJ databases">
        <authorList>
            <person name="Varghese N."/>
        </authorList>
    </citation>
    <scope>NUCLEOTIDE SEQUENCE [LARGE SCALE GENOMIC DNA]</scope>
    <source>
        <strain evidence="15">DSM 23407</strain>
    </source>
</reference>
<dbReference type="PANTHER" id="PTHR43867">
    <property type="entry name" value="CELLULOSE SYNTHASE CATALYTIC SUBUNIT A [UDP-FORMING]"/>
    <property type="match status" value="1"/>
</dbReference>
<evidence type="ECO:0000256" key="12">
    <source>
        <dbReference type="SAM" id="Phobius"/>
    </source>
</evidence>
<evidence type="ECO:0000256" key="9">
    <source>
        <dbReference type="ARBA" id="ARBA00022692"/>
    </source>
</evidence>